<dbReference type="Proteomes" id="UP000256845">
    <property type="component" value="Unassembled WGS sequence"/>
</dbReference>
<gene>
    <name evidence="2" type="ORF">DFP90_102324</name>
</gene>
<reference evidence="2 3" key="1">
    <citation type="submission" date="2018-07" db="EMBL/GenBank/DDBJ databases">
        <title>Genomic Encyclopedia of Type Strains, Phase III (KMG-III): the genomes of soil and plant-associated and newly described type strains.</title>
        <authorList>
            <person name="Whitman W."/>
        </authorList>
    </citation>
    <scope>NUCLEOTIDE SEQUENCE [LARGE SCALE GENOMIC DNA]</scope>
    <source>
        <strain evidence="2 3">CECT 8488</strain>
    </source>
</reference>
<dbReference type="EMBL" id="QRDW01000002">
    <property type="protein sequence ID" value="RED52304.1"/>
    <property type="molecule type" value="Genomic_DNA"/>
</dbReference>
<dbReference type="RefSeq" id="WP_218044609.1">
    <property type="nucleotide sequence ID" value="NZ_QRDW01000002.1"/>
</dbReference>
<keyword evidence="1" id="KW-0732">Signal</keyword>
<proteinExistence type="predicted"/>
<organism evidence="2 3">
    <name type="scientific">Aestuariispira insulae</name>
    <dbReference type="NCBI Taxonomy" id="1461337"/>
    <lineage>
        <taxon>Bacteria</taxon>
        <taxon>Pseudomonadati</taxon>
        <taxon>Pseudomonadota</taxon>
        <taxon>Alphaproteobacteria</taxon>
        <taxon>Rhodospirillales</taxon>
        <taxon>Kiloniellaceae</taxon>
        <taxon>Aestuariispira</taxon>
    </lineage>
</organism>
<evidence type="ECO:0000256" key="1">
    <source>
        <dbReference type="SAM" id="SignalP"/>
    </source>
</evidence>
<feature type="signal peptide" evidence="1">
    <location>
        <begin position="1"/>
        <end position="23"/>
    </location>
</feature>
<evidence type="ECO:0000313" key="3">
    <source>
        <dbReference type="Proteomes" id="UP000256845"/>
    </source>
</evidence>
<dbReference type="AlphaFoldDB" id="A0A3D9HS36"/>
<name>A0A3D9HS36_9PROT</name>
<sequence length="162" mass="18020">MRGKMIGGVLAFLLAYVSGQAAAQQDIDRYVGYYYPAPQTRELYDSPVETLAEASKITRIAFVTAVTGQSMRHPYPPDYALFAKGQDSKKLIIVGLDSGRYNSLYRMRALLAIMTAMARTTPMFRETPGSENLNFLDMVWAMGFESVTISDGLTATHQIFLK</sequence>
<accession>A0A3D9HS36</accession>
<feature type="chain" id="PRO_5017626000" description="Molybdopterin-guanine dinucleotide biosynthesis protein A" evidence="1">
    <location>
        <begin position="24"/>
        <end position="162"/>
    </location>
</feature>
<protein>
    <recommendedName>
        <fullName evidence="4">Molybdopterin-guanine dinucleotide biosynthesis protein A</fullName>
    </recommendedName>
</protein>
<keyword evidence="3" id="KW-1185">Reference proteome</keyword>
<evidence type="ECO:0000313" key="2">
    <source>
        <dbReference type="EMBL" id="RED52304.1"/>
    </source>
</evidence>
<evidence type="ECO:0008006" key="4">
    <source>
        <dbReference type="Google" id="ProtNLM"/>
    </source>
</evidence>
<comment type="caution">
    <text evidence="2">The sequence shown here is derived from an EMBL/GenBank/DDBJ whole genome shotgun (WGS) entry which is preliminary data.</text>
</comment>